<evidence type="ECO:0000256" key="4">
    <source>
        <dbReference type="RuleBase" id="RU003719"/>
    </source>
</evidence>
<evidence type="ECO:0000256" key="2">
    <source>
        <dbReference type="ARBA" id="ARBA00023002"/>
    </source>
</evidence>
<dbReference type="SUPFAM" id="SSF52283">
    <property type="entry name" value="Formate/glycerate dehydrogenase catalytic domain-like"/>
    <property type="match status" value="1"/>
</dbReference>
<dbReference type="Proteomes" id="UP001156664">
    <property type="component" value="Unassembled WGS sequence"/>
</dbReference>
<organism evidence="7 8">
    <name type="scientific">Limnobacter litoralis</name>
    <dbReference type="NCBI Taxonomy" id="481366"/>
    <lineage>
        <taxon>Bacteria</taxon>
        <taxon>Pseudomonadati</taxon>
        <taxon>Pseudomonadota</taxon>
        <taxon>Betaproteobacteria</taxon>
        <taxon>Burkholderiales</taxon>
        <taxon>Burkholderiaceae</taxon>
        <taxon>Limnobacter</taxon>
    </lineage>
</organism>
<reference evidence="8" key="1">
    <citation type="journal article" date="2019" name="Int. J. Syst. Evol. Microbiol.">
        <title>The Global Catalogue of Microorganisms (GCM) 10K type strain sequencing project: providing services to taxonomists for standard genome sequencing and annotation.</title>
        <authorList>
            <consortium name="The Broad Institute Genomics Platform"/>
            <consortium name="The Broad Institute Genome Sequencing Center for Infectious Disease"/>
            <person name="Wu L."/>
            <person name="Ma J."/>
        </authorList>
    </citation>
    <scope>NUCLEOTIDE SEQUENCE [LARGE SCALE GENOMIC DNA]</scope>
    <source>
        <strain evidence="8">NBRC 105857</strain>
    </source>
</reference>
<keyword evidence="2 4" id="KW-0560">Oxidoreductase</keyword>
<dbReference type="RefSeq" id="WP_284279497.1">
    <property type="nucleotide sequence ID" value="NZ_BSOJ01000004.1"/>
</dbReference>
<keyword evidence="3" id="KW-0520">NAD</keyword>
<accession>A0ABQ5YNW5</accession>
<dbReference type="PROSITE" id="PS00671">
    <property type="entry name" value="D_2_HYDROXYACID_DH_3"/>
    <property type="match status" value="1"/>
</dbReference>
<dbReference type="Pfam" id="PF02826">
    <property type="entry name" value="2-Hacid_dh_C"/>
    <property type="match status" value="1"/>
</dbReference>
<keyword evidence="8" id="KW-1185">Reference proteome</keyword>
<dbReference type="CDD" id="cd12162">
    <property type="entry name" value="2-Hacid_dh_4"/>
    <property type="match status" value="1"/>
</dbReference>
<gene>
    <name evidence="7" type="ORF">GCM10007875_02630</name>
</gene>
<dbReference type="SUPFAM" id="SSF51735">
    <property type="entry name" value="NAD(P)-binding Rossmann-fold domains"/>
    <property type="match status" value="1"/>
</dbReference>
<proteinExistence type="inferred from homology"/>
<evidence type="ECO:0000256" key="3">
    <source>
        <dbReference type="ARBA" id="ARBA00023027"/>
    </source>
</evidence>
<evidence type="ECO:0000313" key="8">
    <source>
        <dbReference type="Proteomes" id="UP001156664"/>
    </source>
</evidence>
<dbReference type="PANTHER" id="PTHR43761:SF1">
    <property type="entry name" value="D-ISOMER SPECIFIC 2-HYDROXYACID DEHYDROGENASE CATALYTIC DOMAIN-CONTAINING PROTEIN-RELATED"/>
    <property type="match status" value="1"/>
</dbReference>
<dbReference type="Pfam" id="PF00389">
    <property type="entry name" value="2-Hacid_dh"/>
    <property type="match status" value="1"/>
</dbReference>
<dbReference type="InterPro" id="IPR006139">
    <property type="entry name" value="D-isomer_2_OHA_DH_cat_dom"/>
</dbReference>
<evidence type="ECO:0000259" key="6">
    <source>
        <dbReference type="Pfam" id="PF02826"/>
    </source>
</evidence>
<dbReference type="InterPro" id="IPR029753">
    <property type="entry name" value="D-isomer_DH_CS"/>
</dbReference>
<protein>
    <submittedName>
        <fullName evidence="7">Glycerate dehydrogenase</fullName>
    </submittedName>
</protein>
<evidence type="ECO:0000313" key="7">
    <source>
        <dbReference type="EMBL" id="GLR25176.1"/>
    </source>
</evidence>
<dbReference type="EMBL" id="BSOJ01000004">
    <property type="protein sequence ID" value="GLR25176.1"/>
    <property type="molecule type" value="Genomic_DNA"/>
</dbReference>
<evidence type="ECO:0000259" key="5">
    <source>
        <dbReference type="Pfam" id="PF00389"/>
    </source>
</evidence>
<name>A0ABQ5YNW5_9BURK</name>
<feature type="domain" description="D-isomer specific 2-hydroxyacid dehydrogenase catalytic" evidence="5">
    <location>
        <begin position="31"/>
        <end position="307"/>
    </location>
</feature>
<dbReference type="InterPro" id="IPR050418">
    <property type="entry name" value="D-iso_2-hydroxyacid_DH_PdxB"/>
</dbReference>
<evidence type="ECO:0000256" key="1">
    <source>
        <dbReference type="ARBA" id="ARBA00005854"/>
    </source>
</evidence>
<dbReference type="InterPro" id="IPR006140">
    <property type="entry name" value="D-isomer_DH_NAD-bd"/>
</dbReference>
<dbReference type="PANTHER" id="PTHR43761">
    <property type="entry name" value="D-ISOMER SPECIFIC 2-HYDROXYACID DEHYDROGENASE FAMILY PROTEIN (AFU_ORTHOLOGUE AFUA_1G13630)"/>
    <property type="match status" value="1"/>
</dbReference>
<sequence>MKIVWLESESLSVPLPRPEFPNTWVEYGFTNQSEVKARIADAQVLIINKVKIGAEELDAAPYLKLIQIVATGTDNVDKQACAERGVIVSNVVNYGPEAVAEHAFACLLQLVRRVPEWQALVHDGTWSKSRFFCLHDLPMSTLSQMTLGILGNGAIGQKLADFARTFGMHVLHLERMGATSVREGYISFEEGLKRSDVLSLHCPLNDQTRGLINSKVIQMMKPGAVLLNTARGALVNFEDLKQAIESGHLLGAALDVLEQEPPPPDHLMVRWQHPRCIITPHIAWATEASQTNLARLAVKQIDRFLAEQL</sequence>
<dbReference type="InterPro" id="IPR036291">
    <property type="entry name" value="NAD(P)-bd_dom_sf"/>
</dbReference>
<dbReference type="Gene3D" id="3.40.50.720">
    <property type="entry name" value="NAD(P)-binding Rossmann-like Domain"/>
    <property type="match status" value="2"/>
</dbReference>
<comment type="caution">
    <text evidence="7">The sequence shown here is derived from an EMBL/GenBank/DDBJ whole genome shotgun (WGS) entry which is preliminary data.</text>
</comment>
<comment type="similarity">
    <text evidence="1 4">Belongs to the D-isomer specific 2-hydroxyacid dehydrogenase family.</text>
</comment>
<feature type="domain" description="D-isomer specific 2-hydroxyacid dehydrogenase NAD-binding" evidence="6">
    <location>
        <begin position="105"/>
        <end position="283"/>
    </location>
</feature>